<evidence type="ECO:0000259" key="1">
    <source>
        <dbReference type="Pfam" id="PF00078"/>
    </source>
</evidence>
<feature type="domain" description="Reverse transcriptase" evidence="1">
    <location>
        <begin position="312"/>
        <end position="406"/>
    </location>
</feature>
<reference evidence="2" key="1">
    <citation type="journal article" date="2011" name="PLoS Biol.">
        <title>Gene gain and loss during evolution of obligate parasitism in the white rust pathogen of Arabidopsis thaliana.</title>
        <authorList>
            <person name="Kemen E."/>
            <person name="Gardiner A."/>
            <person name="Schultz-Larsen T."/>
            <person name="Kemen A.C."/>
            <person name="Balmuth A.L."/>
            <person name="Robert-Seilaniantz A."/>
            <person name="Bailey K."/>
            <person name="Holub E."/>
            <person name="Studholme D.J."/>
            <person name="Maclean D."/>
            <person name="Jones J.D."/>
        </authorList>
    </citation>
    <scope>NUCLEOTIDE SEQUENCE</scope>
</reference>
<gene>
    <name evidence="2" type="primary">AlNc14C80G5245</name>
    <name evidence="2" type="ORF">ALNC14_059760</name>
</gene>
<dbReference type="SUPFAM" id="SSF56672">
    <property type="entry name" value="DNA/RNA polymerases"/>
    <property type="match status" value="1"/>
</dbReference>
<dbReference type="InterPro" id="IPR043502">
    <property type="entry name" value="DNA/RNA_pol_sf"/>
</dbReference>
<reference evidence="2" key="2">
    <citation type="submission" date="2011-02" db="EMBL/GenBank/DDBJ databases">
        <authorList>
            <person name="MacLean D."/>
        </authorList>
    </citation>
    <scope>NUCLEOTIDE SEQUENCE</scope>
</reference>
<name>F0WF51_9STRA</name>
<dbReference type="InterPro" id="IPR000477">
    <property type="entry name" value="RT_dom"/>
</dbReference>
<dbReference type="Pfam" id="PF00078">
    <property type="entry name" value="RVT_1"/>
    <property type="match status" value="1"/>
</dbReference>
<dbReference type="PANTHER" id="PTHR19446">
    <property type="entry name" value="REVERSE TRANSCRIPTASES"/>
    <property type="match status" value="1"/>
</dbReference>
<protein>
    <submittedName>
        <fullName evidence="2">PREDICTED: similar to pollike protein putative</fullName>
    </submittedName>
</protein>
<accession>F0WF51</accession>
<dbReference type="HOGENOM" id="CLU_675141_0_0_1"/>
<dbReference type="EMBL" id="FR824125">
    <property type="protein sequence ID" value="CCA19833.1"/>
    <property type="molecule type" value="Genomic_DNA"/>
</dbReference>
<sequence>MAIQFGCSGCLASAPPRRTCLYWTSAEGKSTGLHPSVGISLPFRLQGLQICGTPSQGDHLANVLAFANPSQLQGRGYWKCPLSLFDFPVIKDAIEVEAALILESLRSFSRPGKDWEHQGLVRAQSDLDRAASAFRISNSLPDKTIYEAALRSYHERVTSSSQYHQDSMFDYHMQHMEQSSRHFFRPVDSKYHRVPLEEVLLPTGDVSKHPFDITLQFTDHWGGIMGDLSSSAGPPSPSLTRKELEGAIKRIRGRSSPRMDGLPAAFYQLAPGIFGECLHIVFADQLRRGSLLRSQRSSAITLLYKKWSRVDPGNYRPIALMCVDVRVLSKALAYRLQHVLPKLIHEDHKAFVHGRSIHHHIRYMSDLQDLVTHRGDTAYATFLDFEKAHDRVDWSYIFAIISKMNFGN</sequence>
<evidence type="ECO:0000313" key="2">
    <source>
        <dbReference type="EMBL" id="CCA19833.1"/>
    </source>
</evidence>
<dbReference type="CDD" id="cd01650">
    <property type="entry name" value="RT_nLTR_like"/>
    <property type="match status" value="1"/>
</dbReference>
<dbReference type="AlphaFoldDB" id="F0WF51"/>
<proteinExistence type="predicted"/>
<organism evidence="2">
    <name type="scientific">Albugo laibachii Nc14</name>
    <dbReference type="NCBI Taxonomy" id="890382"/>
    <lineage>
        <taxon>Eukaryota</taxon>
        <taxon>Sar</taxon>
        <taxon>Stramenopiles</taxon>
        <taxon>Oomycota</taxon>
        <taxon>Peronosporomycetes</taxon>
        <taxon>Albuginales</taxon>
        <taxon>Albuginaceae</taxon>
        <taxon>Albugo</taxon>
    </lineage>
</organism>